<organism evidence="3 4">
    <name type="scientific">Bifidobacterium platyrrhinorum</name>
    <dbReference type="NCBI Taxonomy" id="2661628"/>
    <lineage>
        <taxon>Bacteria</taxon>
        <taxon>Bacillati</taxon>
        <taxon>Actinomycetota</taxon>
        <taxon>Actinomycetes</taxon>
        <taxon>Bifidobacteriales</taxon>
        <taxon>Bifidobacteriaceae</taxon>
        <taxon>Bifidobacterium</taxon>
    </lineage>
</organism>
<evidence type="ECO:0000256" key="2">
    <source>
        <dbReference type="ARBA" id="ARBA00022803"/>
    </source>
</evidence>
<dbReference type="PANTHER" id="PTHR45641">
    <property type="entry name" value="TETRATRICOPEPTIDE REPEAT PROTEIN (AFU_ORTHOLOGUE AFUA_6G03870)"/>
    <property type="match status" value="1"/>
</dbReference>
<dbReference type="Gene3D" id="1.25.40.10">
    <property type="entry name" value="Tetratricopeptide repeat domain"/>
    <property type="match status" value="1"/>
</dbReference>
<protein>
    <submittedName>
        <fullName evidence="3">Tetratricopeptide repeat protein</fullName>
    </submittedName>
</protein>
<evidence type="ECO:0000313" key="3">
    <source>
        <dbReference type="EMBL" id="NEG55067.1"/>
    </source>
</evidence>
<dbReference type="Proteomes" id="UP000483293">
    <property type="component" value="Unassembled WGS sequence"/>
</dbReference>
<keyword evidence="4" id="KW-1185">Reference proteome</keyword>
<reference evidence="3 4" key="1">
    <citation type="submission" date="2019-10" db="EMBL/GenBank/DDBJ databases">
        <title>Bifidobacterium from non-human primates.</title>
        <authorList>
            <person name="Modesto M."/>
        </authorList>
    </citation>
    <scope>NUCLEOTIDE SEQUENCE [LARGE SCALE GENOMIC DNA]</scope>
    <source>
        <strain evidence="3 4">SMA15</strain>
    </source>
</reference>
<dbReference type="SUPFAM" id="SSF48452">
    <property type="entry name" value="TPR-like"/>
    <property type="match status" value="1"/>
</dbReference>
<dbReference type="RefSeq" id="WP_163196783.1">
    <property type="nucleotide sequence ID" value="NZ_WHZV01000003.1"/>
</dbReference>
<keyword evidence="1" id="KW-0677">Repeat</keyword>
<dbReference type="Pfam" id="PF13181">
    <property type="entry name" value="TPR_8"/>
    <property type="match status" value="1"/>
</dbReference>
<accession>A0A6L9SR77</accession>
<dbReference type="Pfam" id="PF13176">
    <property type="entry name" value="TPR_7"/>
    <property type="match status" value="1"/>
</dbReference>
<comment type="caution">
    <text evidence="3">The sequence shown here is derived from an EMBL/GenBank/DDBJ whole genome shotgun (WGS) entry which is preliminary data.</text>
</comment>
<dbReference type="PANTHER" id="PTHR45641:SF19">
    <property type="entry name" value="NEPHROCYSTIN-3"/>
    <property type="match status" value="1"/>
</dbReference>
<dbReference type="SMART" id="SM00028">
    <property type="entry name" value="TPR"/>
    <property type="match status" value="3"/>
</dbReference>
<keyword evidence="2" id="KW-0802">TPR repeat</keyword>
<sequence length="569" mass="65768">MARVLVFMVADGELDADRRGVRDLLSGLSDLYLDRGVDLKVVDWDPHEPDPEVREGNRRLMEGCDLCVFLFLTRVDPQVADELERLIGLTRERGEHGRPGRPYVATWFRDPPDGEVTPGLERLRSRLSDGYGHFWNKYPHVDSLKLGMVLLLVRCLDTGAGVEIRGDGDGTAVYLDGRRLDIDLNDVASYRGYRRIRELDDRYRDCDLEYRSLREEYRHDRDDDELRDRYARVASEHASLLRELERAYEDYLRLLNDIAAVNDGGRPLSARLTDAYHALQDGDTDRALEILDLEAITADAEHDASAYRAEQAAAELHTRLAEKHKDNLRDRVAELLARDSALWSKPDTPANREQRLRVLKAAADLELKFRLGVIAQSHLARYYYDQEDYDQLVSVLTRVPDLERLVRENPDHRNRDLALGLGALANLYWDVDRIDEAAKAYEAAIRLDRELGRCNPDPWDRFLADNLCSLTVLYEHAGRFDEAENVYKESIELCRERAQQHPNDCPDVWGSALIICLKDLAYLYYRTGRYEEAKREWTEALRLAELCSRPDRDLIKDITEQLRLLDDER</sequence>
<evidence type="ECO:0000256" key="1">
    <source>
        <dbReference type="ARBA" id="ARBA00022737"/>
    </source>
</evidence>
<name>A0A6L9SR77_9BIFI</name>
<evidence type="ECO:0000313" key="4">
    <source>
        <dbReference type="Proteomes" id="UP000483293"/>
    </source>
</evidence>
<dbReference type="InterPro" id="IPR019734">
    <property type="entry name" value="TPR_rpt"/>
</dbReference>
<dbReference type="EMBL" id="WHZV01000003">
    <property type="protein sequence ID" value="NEG55067.1"/>
    <property type="molecule type" value="Genomic_DNA"/>
</dbReference>
<proteinExistence type="predicted"/>
<gene>
    <name evidence="3" type="ORF">GFD21_04630</name>
</gene>
<dbReference type="InterPro" id="IPR011990">
    <property type="entry name" value="TPR-like_helical_dom_sf"/>
</dbReference>
<dbReference type="AlphaFoldDB" id="A0A6L9SR77"/>